<name>A0ABR4HXW3_9EURO</name>
<keyword evidence="3" id="KW-0732">Signal</keyword>
<protein>
    <submittedName>
        <fullName evidence="4">Cytochrome P450</fullName>
    </submittedName>
</protein>
<dbReference type="Gene3D" id="1.10.630.10">
    <property type="entry name" value="Cytochrome P450"/>
    <property type="match status" value="1"/>
</dbReference>
<feature type="chain" id="PRO_5046540272" evidence="3">
    <location>
        <begin position="19"/>
        <end position="580"/>
    </location>
</feature>
<evidence type="ECO:0000313" key="5">
    <source>
        <dbReference type="Proteomes" id="UP001610334"/>
    </source>
</evidence>
<proteinExistence type="inferred from homology"/>
<dbReference type="CDD" id="cd11051">
    <property type="entry name" value="CYP59-like"/>
    <property type="match status" value="1"/>
</dbReference>
<dbReference type="InterPro" id="IPR050121">
    <property type="entry name" value="Cytochrome_P450_monoxygenase"/>
</dbReference>
<comment type="similarity">
    <text evidence="1">Belongs to the cytochrome P450 family.</text>
</comment>
<dbReference type="PRINTS" id="PR00463">
    <property type="entry name" value="EP450I"/>
</dbReference>
<feature type="signal peptide" evidence="3">
    <location>
        <begin position="1"/>
        <end position="18"/>
    </location>
</feature>
<dbReference type="InterPro" id="IPR036396">
    <property type="entry name" value="Cyt_P450_sf"/>
</dbReference>
<dbReference type="PANTHER" id="PTHR24305">
    <property type="entry name" value="CYTOCHROME P450"/>
    <property type="match status" value="1"/>
</dbReference>
<accession>A0ABR4HXW3</accession>
<feature type="region of interest" description="Disordered" evidence="2">
    <location>
        <begin position="269"/>
        <end position="293"/>
    </location>
</feature>
<evidence type="ECO:0000313" key="4">
    <source>
        <dbReference type="EMBL" id="KAL2819493.1"/>
    </source>
</evidence>
<dbReference type="PANTHER" id="PTHR24305:SF222">
    <property type="entry name" value="CYTOCHROME P450 MONOOXYGENASE STCS"/>
    <property type="match status" value="1"/>
</dbReference>
<dbReference type="Pfam" id="PF00067">
    <property type="entry name" value="p450"/>
    <property type="match status" value="1"/>
</dbReference>
<gene>
    <name evidence="4" type="ORF">BJX63DRAFT_439027</name>
</gene>
<evidence type="ECO:0000256" key="2">
    <source>
        <dbReference type="SAM" id="MobiDB-lite"/>
    </source>
</evidence>
<sequence>MSLLFILATALSASACVARLIWYKRFIQYAKFPQMPASLLLGHMQAYNEITQSGPVDRDYDHIFAQIHESLGKPPLFLLDYRPICRPVVVVASHEVAEQISRPTQLFRTGTPKFNLGYMAPIIGQTSMLSAEGNDWKALRKTFNPWFSLQNLMTFLPAILDKTMIFVAHLDRLSETGEEAALMGLTMNLMHDITGATVFDEDLDAQHVDPRQRGELVRAFAELLDAYWEDKIHLPWWLKLGSELKRRQLGRRVDRILESVVRRKYEEWQQQQTQTHRNLRDHEKGQWSSPPAPVPNSIVALIFQNADTDTKTSRVLSPDHLSRTCDQLRTFLLGGHDSPSATIAWVFYELSRTPRVQSAIRAELDTLFGPGTDADAVRAQLASLAGPDLLRRMSYTSAVLKETLRLHTPASTARYAPPGSGFVVRMPNTGEELVLDDVILYNCGSIIHHDQAVFGATADEFMPERWLGNNTNTDKHAPASIPPSAWRPFERGPRSCIGQEFASIVMRAIIAVVARQYDFAKVGLGAPKLDAATGRPILSNDGQYEVAEQVYNIRQITARPVDGIMVKVNRVQSHAGETHL</sequence>
<keyword evidence="5" id="KW-1185">Reference proteome</keyword>
<dbReference type="InterPro" id="IPR001128">
    <property type="entry name" value="Cyt_P450"/>
</dbReference>
<reference evidence="4 5" key="1">
    <citation type="submission" date="2024-07" db="EMBL/GenBank/DDBJ databases">
        <title>Section-level genome sequencing and comparative genomics of Aspergillus sections Usti and Cavernicolus.</title>
        <authorList>
            <consortium name="Lawrence Berkeley National Laboratory"/>
            <person name="Nybo J.L."/>
            <person name="Vesth T.C."/>
            <person name="Theobald S."/>
            <person name="Frisvad J.C."/>
            <person name="Larsen T.O."/>
            <person name="Kjaerboelling I."/>
            <person name="Rothschild-Mancinelli K."/>
            <person name="Lyhne E.K."/>
            <person name="Kogle M.E."/>
            <person name="Barry K."/>
            <person name="Clum A."/>
            <person name="Na H."/>
            <person name="Ledsgaard L."/>
            <person name="Lin J."/>
            <person name="Lipzen A."/>
            <person name="Kuo A."/>
            <person name="Riley R."/>
            <person name="Mondo S."/>
            <person name="Labutti K."/>
            <person name="Haridas S."/>
            <person name="Pangalinan J."/>
            <person name="Salamov A.A."/>
            <person name="Simmons B.A."/>
            <person name="Magnuson J.K."/>
            <person name="Chen J."/>
            <person name="Drula E."/>
            <person name="Henrissat B."/>
            <person name="Wiebenga A."/>
            <person name="Lubbers R.J."/>
            <person name="Gomes A.C."/>
            <person name="Makela M.R."/>
            <person name="Stajich J."/>
            <person name="Grigoriev I.V."/>
            <person name="Mortensen U.H."/>
            <person name="De Vries R.P."/>
            <person name="Baker S.E."/>
            <person name="Andersen M.R."/>
        </authorList>
    </citation>
    <scope>NUCLEOTIDE SEQUENCE [LARGE SCALE GENOMIC DNA]</scope>
    <source>
        <strain evidence="4 5">CBS 588.65</strain>
    </source>
</reference>
<evidence type="ECO:0000256" key="3">
    <source>
        <dbReference type="SAM" id="SignalP"/>
    </source>
</evidence>
<dbReference type="SUPFAM" id="SSF48264">
    <property type="entry name" value="Cytochrome P450"/>
    <property type="match status" value="1"/>
</dbReference>
<evidence type="ECO:0000256" key="1">
    <source>
        <dbReference type="ARBA" id="ARBA00010617"/>
    </source>
</evidence>
<comment type="caution">
    <text evidence="4">The sequence shown here is derived from an EMBL/GenBank/DDBJ whole genome shotgun (WGS) entry which is preliminary data.</text>
</comment>
<dbReference type="Proteomes" id="UP001610334">
    <property type="component" value="Unassembled WGS sequence"/>
</dbReference>
<dbReference type="InterPro" id="IPR002401">
    <property type="entry name" value="Cyt_P450_E_grp-I"/>
</dbReference>
<organism evidence="4 5">
    <name type="scientific">Aspergillus granulosus</name>
    <dbReference type="NCBI Taxonomy" id="176169"/>
    <lineage>
        <taxon>Eukaryota</taxon>
        <taxon>Fungi</taxon>
        <taxon>Dikarya</taxon>
        <taxon>Ascomycota</taxon>
        <taxon>Pezizomycotina</taxon>
        <taxon>Eurotiomycetes</taxon>
        <taxon>Eurotiomycetidae</taxon>
        <taxon>Eurotiales</taxon>
        <taxon>Aspergillaceae</taxon>
        <taxon>Aspergillus</taxon>
        <taxon>Aspergillus subgen. Nidulantes</taxon>
    </lineage>
</organism>
<dbReference type="PRINTS" id="PR00385">
    <property type="entry name" value="P450"/>
</dbReference>
<dbReference type="EMBL" id="JBFXLT010000010">
    <property type="protein sequence ID" value="KAL2819493.1"/>
    <property type="molecule type" value="Genomic_DNA"/>
</dbReference>